<dbReference type="InterPro" id="IPR023214">
    <property type="entry name" value="HAD_sf"/>
</dbReference>
<organism evidence="14 15">
    <name type="scientific">Bibersteinia trehalosi USDA-ARS-USMARC-189</name>
    <dbReference type="NCBI Taxonomy" id="1263831"/>
    <lineage>
        <taxon>Bacteria</taxon>
        <taxon>Pseudomonadati</taxon>
        <taxon>Pseudomonadota</taxon>
        <taxon>Gammaproteobacteria</taxon>
        <taxon>Pasteurellales</taxon>
        <taxon>Pasteurellaceae</taxon>
        <taxon>Bibersteinia</taxon>
    </lineage>
</organism>
<comment type="catalytic activity">
    <reaction evidence="1 12">
        <text>a phosphate monoester + H2O = an alcohol + phosphate</text>
        <dbReference type="Rhea" id="RHEA:15017"/>
        <dbReference type="ChEBI" id="CHEBI:15377"/>
        <dbReference type="ChEBI" id="CHEBI:30879"/>
        <dbReference type="ChEBI" id="CHEBI:43474"/>
        <dbReference type="ChEBI" id="CHEBI:67140"/>
        <dbReference type="EC" id="3.1.3.2"/>
    </reaction>
</comment>
<keyword evidence="15" id="KW-1185">Reference proteome</keyword>
<evidence type="ECO:0000256" key="4">
    <source>
        <dbReference type="ARBA" id="ARBA00011881"/>
    </source>
</evidence>
<keyword evidence="8 13" id="KW-0732">Signal</keyword>
<dbReference type="SUPFAM" id="SSF56784">
    <property type="entry name" value="HAD-like"/>
    <property type="match status" value="1"/>
</dbReference>
<evidence type="ECO:0000256" key="11">
    <source>
        <dbReference type="ARBA" id="ARBA00022842"/>
    </source>
</evidence>
<evidence type="ECO:0000256" key="5">
    <source>
        <dbReference type="ARBA" id="ARBA00012646"/>
    </source>
</evidence>
<name>A0ABM5PEZ0_BIBTR</name>
<evidence type="ECO:0000256" key="1">
    <source>
        <dbReference type="ARBA" id="ARBA00000032"/>
    </source>
</evidence>
<dbReference type="InterPro" id="IPR010025">
    <property type="entry name" value="HAD-SF_ppase_IIIB_AphA"/>
</dbReference>
<evidence type="ECO:0000256" key="7">
    <source>
        <dbReference type="ARBA" id="ARBA00022723"/>
    </source>
</evidence>
<dbReference type="PIRSF" id="PIRSF017818">
    <property type="entry name" value="Acid_Ptase_B"/>
    <property type="match status" value="1"/>
</dbReference>
<dbReference type="InterPro" id="IPR036412">
    <property type="entry name" value="HAD-like_sf"/>
</dbReference>
<accession>A0ABM5PEZ0</accession>
<dbReference type="Proteomes" id="UP000019092">
    <property type="component" value="Chromosome"/>
</dbReference>
<dbReference type="InterPro" id="IPR005519">
    <property type="entry name" value="Acid_phosphat_B-like"/>
</dbReference>
<sequence length="255" mass="28165">MYDSAKIARGLTNGEFTMKCVLKTTVAALLASCVAFSAQAAGPKVPYSQPGIDMRTNEAQQAPIHWVSIEQIKESIKDLPPMAVSFDIDDTVAASSGCFHYGKQKYSPNDYSYLKNQDFWDEINAGCDKYSLPKQVAIDLIKMHQERGDQVYLITGRTAGKDDQVTPIMEKNLGIKNMQPVNFMGGKEHSTKYDKTPAILEHKVQIHYGDSDDDILAAREAGIRGIRILRAANSNYTPFPQAGGYGEEVIVNSSY</sequence>
<proteinExistence type="inferred from homology"/>
<evidence type="ECO:0000256" key="2">
    <source>
        <dbReference type="ARBA" id="ARBA00004418"/>
    </source>
</evidence>
<evidence type="ECO:0000256" key="13">
    <source>
        <dbReference type="SAM" id="SignalP"/>
    </source>
</evidence>
<comment type="subunit">
    <text evidence="4 12">Homotetramer.</text>
</comment>
<evidence type="ECO:0000256" key="8">
    <source>
        <dbReference type="ARBA" id="ARBA00022729"/>
    </source>
</evidence>
<evidence type="ECO:0000256" key="6">
    <source>
        <dbReference type="ARBA" id="ARBA00022113"/>
    </source>
</evidence>
<evidence type="ECO:0000313" key="15">
    <source>
        <dbReference type="Proteomes" id="UP000019092"/>
    </source>
</evidence>
<keyword evidence="9 12" id="KW-0574">Periplasm</keyword>
<keyword evidence="11 12" id="KW-0460">Magnesium</keyword>
<evidence type="ECO:0000256" key="10">
    <source>
        <dbReference type="ARBA" id="ARBA00022801"/>
    </source>
</evidence>
<dbReference type="SFLD" id="SFLDS00003">
    <property type="entry name" value="Haloacid_Dehalogenase"/>
    <property type="match status" value="1"/>
</dbReference>
<feature type="signal peptide" evidence="13">
    <location>
        <begin position="1"/>
        <end position="40"/>
    </location>
</feature>
<evidence type="ECO:0000256" key="9">
    <source>
        <dbReference type="ARBA" id="ARBA00022764"/>
    </source>
</evidence>
<keyword evidence="7 12" id="KW-0479">Metal-binding</keyword>
<comment type="subcellular location">
    <subcellularLocation>
        <location evidence="2 12">Periplasm</location>
    </subcellularLocation>
</comment>
<keyword evidence="10 12" id="KW-0378">Hydrolase</keyword>
<dbReference type="Pfam" id="PF03767">
    <property type="entry name" value="Acid_phosphat_B"/>
    <property type="match status" value="1"/>
</dbReference>
<dbReference type="EMBL" id="CP006955">
    <property type="protein sequence ID" value="AHG84904.1"/>
    <property type="molecule type" value="Genomic_DNA"/>
</dbReference>
<evidence type="ECO:0000256" key="3">
    <source>
        <dbReference type="ARBA" id="ARBA00007752"/>
    </source>
</evidence>
<evidence type="ECO:0000256" key="12">
    <source>
        <dbReference type="PIRNR" id="PIRNR017818"/>
    </source>
</evidence>
<gene>
    <name evidence="14" type="ORF">F543_20460</name>
</gene>
<comment type="cofactor">
    <cofactor evidence="12">
        <name>Mg(2+)</name>
        <dbReference type="ChEBI" id="CHEBI:18420"/>
    </cofactor>
    <text evidence="12">Binds 1 Mg(2+) ion per subunit.</text>
</comment>
<reference evidence="14 15" key="1">
    <citation type="submission" date="2013-12" db="EMBL/GenBank/DDBJ databases">
        <title>Annotation of the Bibersteinia trehalosi USDA-ARS-USMARC-189 complete genome.</title>
        <authorList>
            <person name="Harhay G.P."/>
            <person name="McVey S."/>
            <person name="Clawson M.L."/>
            <person name="Bono J."/>
            <person name="Heaton M.P."/>
            <person name="Chitko-Mckown C.G."/>
            <person name="Harhay D.M."/>
            <person name="Smith T.P.L."/>
        </authorList>
    </citation>
    <scope>NUCLEOTIDE SEQUENCE [LARGE SCALE GENOMIC DNA]</scope>
    <source>
        <strain evidence="14 15">USDA-ARS-USMARC-189</strain>
    </source>
</reference>
<protein>
    <recommendedName>
        <fullName evidence="6 12">Class B acid phosphatase</fullName>
        <ecNumber evidence="5 12">3.1.3.2</ecNumber>
    </recommendedName>
</protein>
<evidence type="ECO:0000313" key="14">
    <source>
        <dbReference type="EMBL" id="AHG84904.1"/>
    </source>
</evidence>
<dbReference type="Gene3D" id="3.40.50.1000">
    <property type="entry name" value="HAD superfamily/HAD-like"/>
    <property type="match status" value="1"/>
</dbReference>
<dbReference type="NCBIfam" id="TIGR01672">
    <property type="entry name" value="AphA"/>
    <property type="match status" value="1"/>
</dbReference>
<feature type="chain" id="PRO_5045036653" description="Class B acid phosphatase" evidence="13">
    <location>
        <begin position="41"/>
        <end position="255"/>
    </location>
</feature>
<dbReference type="EC" id="3.1.3.2" evidence="5 12"/>
<dbReference type="SFLD" id="SFLDG01127">
    <property type="entry name" value="C1.3:_Acid_Phosphatase_Like"/>
    <property type="match status" value="1"/>
</dbReference>
<comment type="similarity">
    <text evidence="3 12">Belongs to the class B bacterial acid phosphatase family.</text>
</comment>